<dbReference type="EMBL" id="QOCS01000014">
    <property type="protein sequence ID" value="RHW46110.1"/>
    <property type="molecule type" value="Genomic_DNA"/>
</dbReference>
<evidence type="ECO:0000313" key="2">
    <source>
        <dbReference type="Proteomes" id="UP000284822"/>
    </source>
</evidence>
<name>A0A417Z670_9LACO</name>
<sequence>MDMTNEAIKAIQEMAIEAAREKIIQANNQSYAINGKGDVQLIIPHDKAQEPVELTSLTGLVDFVKSINERKEQLYVHVSSFDQVEVYTHLDSYGRREKLAVAHALLPEIVFDRFIASEAMNIMLQSQFEETNDQLLLLKVIGNLKEKTVHQANDDGVSQAVSVKTGIASIDSVKVPNPVKLSPYRTFNEVAQPESKFIFRMQNGMQCAIFEADGGAWKLEAMQSIKEYLTRHLGFETDHKRIMVIA</sequence>
<dbReference type="Proteomes" id="UP000284822">
    <property type="component" value="Unassembled WGS sequence"/>
</dbReference>
<evidence type="ECO:0008006" key="3">
    <source>
        <dbReference type="Google" id="ProtNLM"/>
    </source>
</evidence>
<protein>
    <recommendedName>
        <fullName evidence="3">Phage protein</fullName>
    </recommendedName>
</protein>
<dbReference type="RefSeq" id="WP_118910957.1">
    <property type="nucleotide sequence ID" value="NZ_QOCS01000014.1"/>
</dbReference>
<gene>
    <name evidence="1" type="ORF">DS832_07105</name>
</gene>
<reference evidence="1 2" key="1">
    <citation type="submission" date="2018-07" db="EMBL/GenBank/DDBJ databases">
        <title>Genome sequences of six Lactobacillus spp. isolated from bumble bee guts.</title>
        <authorList>
            <person name="Motta E.V.S."/>
            <person name="Moran N.A."/>
        </authorList>
    </citation>
    <scope>NUCLEOTIDE SEQUENCE [LARGE SCALE GENOMIC DNA]</scope>
    <source>
        <strain evidence="1 2">LV-8.1</strain>
    </source>
</reference>
<accession>A0A417Z670</accession>
<comment type="caution">
    <text evidence="1">The sequence shown here is derived from an EMBL/GenBank/DDBJ whole genome shotgun (WGS) entry which is preliminary data.</text>
</comment>
<proteinExistence type="predicted"/>
<dbReference type="AlphaFoldDB" id="A0A417Z670"/>
<organism evidence="1 2">
    <name type="scientific">Bombilactobacillus bombi</name>
    <dbReference type="NCBI Taxonomy" id="1303590"/>
    <lineage>
        <taxon>Bacteria</taxon>
        <taxon>Bacillati</taxon>
        <taxon>Bacillota</taxon>
        <taxon>Bacilli</taxon>
        <taxon>Lactobacillales</taxon>
        <taxon>Lactobacillaceae</taxon>
        <taxon>Bombilactobacillus</taxon>
    </lineage>
</organism>
<evidence type="ECO:0000313" key="1">
    <source>
        <dbReference type="EMBL" id="RHW46110.1"/>
    </source>
</evidence>